<dbReference type="InterPro" id="IPR042098">
    <property type="entry name" value="TauD-like_sf"/>
</dbReference>
<dbReference type="PANTHER" id="PTHR37285:SF5">
    <property type="entry name" value="SPORE WALL MATURATION PROTEIN DIT1"/>
    <property type="match status" value="1"/>
</dbReference>
<gene>
    <name evidence="3" type="ORF">BU24DRAFT_365758</name>
</gene>
<keyword evidence="1" id="KW-0560">Oxidoreductase</keyword>
<evidence type="ECO:0000313" key="3">
    <source>
        <dbReference type="EMBL" id="KAF2019990.1"/>
    </source>
</evidence>
<sequence>MIDSLKVNVLATSHKILDTILRYRSPLPKGAVDCSDEGALKFLGMIYLAVKADQPVPMVMPAFPFKSPNAKDKVLGISPDKGEDVALAHLNGLCAAIKDIYEPGAILTIVSDGLVYNDLLGVPDHVVWNYGRKLRELAASRGYKHIQFAQLRNLLALKSIDEQLDDMSYAAAASFMRLSLMNQFGATSWAEGSDLEVDDNKRTTYCGYLKFLELDLATTYPIDEERTKSRFKKGVAKIAKAMLKRGDAFARAVRSRFPDHVRLSIHPSNGKDKISVNVLPVATTVTPWHCSIAFKVDGTLLAGHRTTFEAMDDMELVYENKQPSYFREKSSLYSWQSTPVTFEPLYPCGILVRPANGPKSASIDDVDALKIRELAELNSPVVLRGFTKTRDRERFVAKSYDFGKPTPWKFGLVLEVKDQGAETEGLNNVLSSEWMPFHFDGMFKTQKHVRDDGSYDLVPQPPRFQFFTAVTSSPKDTGYTLFSASRLVFQYLPKHISVDQLRSLTYSVSTPSFDQAIIRRLPLIQQHPSTDQPCIRYHERWPQEKTKFDPTHVEIENGDQEICDILESLLHDRRVCNWHMWVKGDLLVSDNISTMHTRSSFLAQVDRELWRIHFD</sequence>
<proteinExistence type="predicted"/>
<dbReference type="OrthoDB" id="429813at2759"/>
<dbReference type="Pfam" id="PF05141">
    <property type="entry name" value="DIT1_PvcA"/>
    <property type="match status" value="1"/>
</dbReference>
<dbReference type="Gene3D" id="3.60.130.10">
    <property type="entry name" value="Clavaminate synthase-like"/>
    <property type="match status" value="1"/>
</dbReference>
<dbReference type="InterPro" id="IPR007817">
    <property type="entry name" value="Isocyanide_synthase_DIT1"/>
</dbReference>
<feature type="non-terminal residue" evidence="3">
    <location>
        <position position="615"/>
    </location>
</feature>
<name>A0A6A5Y5D3_9PLEO</name>
<accession>A0A6A5Y5D3</accession>
<evidence type="ECO:0000256" key="1">
    <source>
        <dbReference type="ARBA" id="ARBA00023002"/>
    </source>
</evidence>
<dbReference type="Pfam" id="PF02668">
    <property type="entry name" value="TauD"/>
    <property type="match status" value="1"/>
</dbReference>
<dbReference type="GO" id="GO:0016491">
    <property type="term" value="F:oxidoreductase activity"/>
    <property type="evidence" value="ECO:0007669"/>
    <property type="project" value="UniProtKB-KW"/>
</dbReference>
<dbReference type="InterPro" id="IPR003819">
    <property type="entry name" value="TauD/TfdA-like"/>
</dbReference>
<protein>
    <submittedName>
        <fullName evidence="3">Clavaminate synthase-like protein</fullName>
    </submittedName>
</protein>
<dbReference type="SUPFAM" id="SSF51197">
    <property type="entry name" value="Clavaminate synthase-like"/>
    <property type="match status" value="1"/>
</dbReference>
<feature type="domain" description="TauD/TfdA-like" evidence="2">
    <location>
        <begin position="355"/>
        <end position="612"/>
    </location>
</feature>
<dbReference type="GeneID" id="54281679"/>
<evidence type="ECO:0000313" key="4">
    <source>
        <dbReference type="Proteomes" id="UP000799778"/>
    </source>
</evidence>
<keyword evidence="4" id="KW-1185">Reference proteome</keyword>
<evidence type="ECO:0000259" key="2">
    <source>
        <dbReference type="Pfam" id="PF02668"/>
    </source>
</evidence>
<dbReference type="EMBL" id="ML978067">
    <property type="protein sequence ID" value="KAF2019990.1"/>
    <property type="molecule type" value="Genomic_DNA"/>
</dbReference>
<dbReference type="PANTHER" id="PTHR37285">
    <property type="entry name" value="SPORE WALL MATURATION PROTEIN DIT1"/>
    <property type="match status" value="1"/>
</dbReference>
<organism evidence="3 4">
    <name type="scientific">Aaosphaeria arxii CBS 175.79</name>
    <dbReference type="NCBI Taxonomy" id="1450172"/>
    <lineage>
        <taxon>Eukaryota</taxon>
        <taxon>Fungi</taxon>
        <taxon>Dikarya</taxon>
        <taxon>Ascomycota</taxon>
        <taxon>Pezizomycotina</taxon>
        <taxon>Dothideomycetes</taxon>
        <taxon>Pleosporomycetidae</taxon>
        <taxon>Pleosporales</taxon>
        <taxon>Pleosporales incertae sedis</taxon>
        <taxon>Aaosphaeria</taxon>
    </lineage>
</organism>
<dbReference type="Proteomes" id="UP000799778">
    <property type="component" value="Unassembled WGS sequence"/>
</dbReference>
<dbReference type="AlphaFoldDB" id="A0A6A5Y5D3"/>
<reference evidence="3" key="1">
    <citation type="journal article" date="2020" name="Stud. Mycol.">
        <title>101 Dothideomycetes genomes: a test case for predicting lifestyles and emergence of pathogens.</title>
        <authorList>
            <person name="Haridas S."/>
            <person name="Albert R."/>
            <person name="Binder M."/>
            <person name="Bloem J."/>
            <person name="Labutti K."/>
            <person name="Salamov A."/>
            <person name="Andreopoulos B."/>
            <person name="Baker S."/>
            <person name="Barry K."/>
            <person name="Bills G."/>
            <person name="Bluhm B."/>
            <person name="Cannon C."/>
            <person name="Castanera R."/>
            <person name="Culley D."/>
            <person name="Daum C."/>
            <person name="Ezra D."/>
            <person name="Gonzalez J."/>
            <person name="Henrissat B."/>
            <person name="Kuo A."/>
            <person name="Liang C."/>
            <person name="Lipzen A."/>
            <person name="Lutzoni F."/>
            <person name="Magnuson J."/>
            <person name="Mondo S."/>
            <person name="Nolan M."/>
            <person name="Ohm R."/>
            <person name="Pangilinan J."/>
            <person name="Park H.-J."/>
            <person name="Ramirez L."/>
            <person name="Alfaro M."/>
            <person name="Sun H."/>
            <person name="Tritt A."/>
            <person name="Yoshinaga Y."/>
            <person name="Zwiers L.-H."/>
            <person name="Turgeon B."/>
            <person name="Goodwin S."/>
            <person name="Spatafora J."/>
            <person name="Crous P."/>
            <person name="Grigoriev I."/>
        </authorList>
    </citation>
    <scope>NUCLEOTIDE SEQUENCE</scope>
    <source>
        <strain evidence="3">CBS 175.79</strain>
    </source>
</reference>
<dbReference type="RefSeq" id="XP_033388329.1">
    <property type="nucleotide sequence ID" value="XM_033524282.1"/>
</dbReference>